<evidence type="ECO:0000313" key="2">
    <source>
        <dbReference type="EMBL" id="ULT92768.1"/>
    </source>
</evidence>
<proteinExistence type="predicted"/>
<gene>
    <name evidence="2" type="ORF">L3Y34_010099</name>
</gene>
<feature type="transmembrane region" description="Helical" evidence="1">
    <location>
        <begin position="173"/>
        <end position="197"/>
    </location>
</feature>
<dbReference type="EMBL" id="CP090895">
    <property type="protein sequence ID" value="ULT92768.1"/>
    <property type="molecule type" value="Genomic_DNA"/>
</dbReference>
<keyword evidence="1" id="KW-1133">Transmembrane helix</keyword>
<keyword evidence="1" id="KW-0472">Membrane</keyword>
<sequence length="238" mass="27493">MTWQQQSVYHRDSWRNEMPCGSRYEHWTDEKPPPARNMYTFEPIQRPVWSQEQPRGILTPLLSLQLSPPPPSRFLPQQNPVDLNYRPCQYMAPRKHKKKRAAHQIKRKEFLARHQPRTTWICTDDDAGGRRCGPVAAAVSTANVGALQSTMIDFNNMHQIVSHRVPTTRISTFLVTLISFLLVLVLVSTCVMCITYIRRKLKRRQENGLLCRDATSETLIESTLINSETQTMYSAIDV</sequence>
<reference evidence="2 3" key="1">
    <citation type="submission" date="2022-02" db="EMBL/GenBank/DDBJ databases">
        <title>Chromosome-level reference genomes for two strains of Caenorhabditis briggsae: an improved platform for comparative genomics.</title>
        <authorList>
            <person name="Stevens L."/>
            <person name="Andersen E.C."/>
        </authorList>
    </citation>
    <scope>NUCLEOTIDE SEQUENCE [LARGE SCALE GENOMIC DNA]</scope>
    <source>
        <strain evidence="2">QX1410_ONT</strain>
        <tissue evidence="2">Whole-organism</tissue>
    </source>
</reference>
<dbReference type="AlphaFoldDB" id="A0AAE9D379"/>
<protein>
    <submittedName>
        <fullName evidence="2">Uncharacterized protein</fullName>
    </submittedName>
</protein>
<accession>A0AAE9D379</accession>
<evidence type="ECO:0000313" key="3">
    <source>
        <dbReference type="Proteomes" id="UP000827892"/>
    </source>
</evidence>
<organism evidence="2 3">
    <name type="scientific">Caenorhabditis briggsae</name>
    <dbReference type="NCBI Taxonomy" id="6238"/>
    <lineage>
        <taxon>Eukaryota</taxon>
        <taxon>Metazoa</taxon>
        <taxon>Ecdysozoa</taxon>
        <taxon>Nematoda</taxon>
        <taxon>Chromadorea</taxon>
        <taxon>Rhabditida</taxon>
        <taxon>Rhabditina</taxon>
        <taxon>Rhabditomorpha</taxon>
        <taxon>Rhabditoidea</taxon>
        <taxon>Rhabditidae</taxon>
        <taxon>Peloderinae</taxon>
        <taxon>Caenorhabditis</taxon>
    </lineage>
</organism>
<evidence type="ECO:0000256" key="1">
    <source>
        <dbReference type="SAM" id="Phobius"/>
    </source>
</evidence>
<dbReference type="Proteomes" id="UP000827892">
    <property type="component" value="Chromosome V"/>
</dbReference>
<keyword evidence="1" id="KW-0812">Transmembrane</keyword>
<name>A0AAE9D379_CAEBR</name>